<dbReference type="EMBL" id="BART01003024">
    <property type="protein sequence ID" value="GAG71371.1"/>
    <property type="molecule type" value="Genomic_DNA"/>
</dbReference>
<gene>
    <name evidence="1" type="ORF">S01H4_08697</name>
</gene>
<evidence type="ECO:0008006" key="2">
    <source>
        <dbReference type="Google" id="ProtNLM"/>
    </source>
</evidence>
<name>X1BH37_9ZZZZ</name>
<sequence>MNGKEEIKLSTGILSKEELKSVLDTLPVDITFIDKDDKVRFFNRFEDRIFKRPVSVIGRRIQDCHPKKSLAKVEQILNDFKDKKRKVAEFWINLEEKLIYIRYFPVYTDGEKYLGCLEVSQDITDIKKIEGEKRLL</sequence>
<dbReference type="SUPFAM" id="SSF55785">
    <property type="entry name" value="PYP-like sensor domain (PAS domain)"/>
    <property type="match status" value="1"/>
</dbReference>
<accession>X1BH37</accession>
<dbReference type="Gene3D" id="3.30.450.20">
    <property type="entry name" value="PAS domain"/>
    <property type="match status" value="1"/>
</dbReference>
<dbReference type="InterPro" id="IPR035965">
    <property type="entry name" value="PAS-like_dom_sf"/>
</dbReference>
<dbReference type="Pfam" id="PF13596">
    <property type="entry name" value="PAS_10"/>
    <property type="match status" value="1"/>
</dbReference>
<reference evidence="1" key="1">
    <citation type="journal article" date="2014" name="Front. Microbiol.">
        <title>High frequency of phylogenetically diverse reductive dehalogenase-homologous genes in deep subseafloor sedimentary metagenomes.</title>
        <authorList>
            <person name="Kawai M."/>
            <person name="Futagami T."/>
            <person name="Toyoda A."/>
            <person name="Takaki Y."/>
            <person name="Nishi S."/>
            <person name="Hori S."/>
            <person name="Arai W."/>
            <person name="Tsubouchi T."/>
            <person name="Morono Y."/>
            <person name="Uchiyama I."/>
            <person name="Ito T."/>
            <person name="Fujiyama A."/>
            <person name="Inagaki F."/>
            <person name="Takami H."/>
        </authorList>
    </citation>
    <scope>NUCLEOTIDE SEQUENCE</scope>
    <source>
        <strain evidence="1">Expedition CK06-06</strain>
    </source>
</reference>
<protein>
    <recommendedName>
        <fullName evidence="2">PAC domain-containing protein</fullName>
    </recommendedName>
</protein>
<evidence type="ECO:0000313" key="1">
    <source>
        <dbReference type="EMBL" id="GAG71371.1"/>
    </source>
</evidence>
<organism evidence="1">
    <name type="scientific">marine sediment metagenome</name>
    <dbReference type="NCBI Taxonomy" id="412755"/>
    <lineage>
        <taxon>unclassified sequences</taxon>
        <taxon>metagenomes</taxon>
        <taxon>ecological metagenomes</taxon>
    </lineage>
</organism>
<comment type="caution">
    <text evidence="1">The sequence shown here is derived from an EMBL/GenBank/DDBJ whole genome shotgun (WGS) entry which is preliminary data.</text>
</comment>
<dbReference type="AlphaFoldDB" id="X1BH37"/>
<proteinExistence type="predicted"/>